<evidence type="ECO:0000313" key="3">
    <source>
        <dbReference type="Proteomes" id="UP000536262"/>
    </source>
</evidence>
<organism evidence="2 3">
    <name type="scientific">Aminobacter aganoensis</name>
    <dbReference type="NCBI Taxonomy" id="83264"/>
    <lineage>
        <taxon>Bacteria</taxon>
        <taxon>Pseudomonadati</taxon>
        <taxon>Pseudomonadota</taxon>
        <taxon>Alphaproteobacteria</taxon>
        <taxon>Hyphomicrobiales</taxon>
        <taxon>Phyllobacteriaceae</taxon>
        <taxon>Aminobacter</taxon>
    </lineage>
</organism>
<accession>A0A7X0FDU9</accession>
<dbReference type="EMBL" id="JACHOU010000037">
    <property type="protein sequence ID" value="MBB6357890.1"/>
    <property type="molecule type" value="Genomic_DNA"/>
</dbReference>
<dbReference type="Pfam" id="PF14082">
    <property type="entry name" value="SduA_C"/>
    <property type="match status" value="1"/>
</dbReference>
<dbReference type="InterPro" id="IPR025359">
    <property type="entry name" value="SduA_C"/>
</dbReference>
<sequence length="152" mass="16975">MAIPTIIRFSVIVHIESQLAAKATEPQWQKLFEANPFILDMAFNVPVLLLQGQAHVGGKILDGSGEKIADFLFTNQLTDSIAILEIKTPAWSWSARSNTAAESWRPPPSWSARSCRPWTRSINCAAISTGLRRLTPSKSWRPTASKAWCWRV</sequence>
<proteinExistence type="predicted"/>
<dbReference type="Proteomes" id="UP000536262">
    <property type="component" value="Unassembled WGS sequence"/>
</dbReference>
<name>A0A7X0FDU9_9HYPH</name>
<evidence type="ECO:0000313" key="2">
    <source>
        <dbReference type="EMBL" id="MBB6357890.1"/>
    </source>
</evidence>
<feature type="domain" description="Shedu protein SduA C-terminal" evidence="1">
    <location>
        <begin position="23"/>
        <end position="106"/>
    </location>
</feature>
<evidence type="ECO:0000259" key="1">
    <source>
        <dbReference type="Pfam" id="PF14082"/>
    </source>
</evidence>
<reference evidence="2 3" key="1">
    <citation type="submission" date="2020-08" db="EMBL/GenBank/DDBJ databases">
        <title>Genomic Encyclopedia of Type Strains, Phase IV (KMG-IV): sequencing the most valuable type-strain genomes for metagenomic binning, comparative biology and taxonomic classification.</title>
        <authorList>
            <person name="Goeker M."/>
        </authorList>
    </citation>
    <scope>NUCLEOTIDE SEQUENCE [LARGE SCALE GENOMIC DNA]</scope>
    <source>
        <strain evidence="2 3">DSM 7051</strain>
    </source>
</reference>
<dbReference type="AlphaFoldDB" id="A0A7X0FDU9"/>
<protein>
    <recommendedName>
        <fullName evidence="1">Shedu protein SduA C-terminal domain-containing protein</fullName>
    </recommendedName>
</protein>
<gene>
    <name evidence="2" type="ORF">GGR00_005714</name>
</gene>
<comment type="caution">
    <text evidence="2">The sequence shown here is derived from an EMBL/GenBank/DDBJ whole genome shotgun (WGS) entry which is preliminary data.</text>
</comment>
<keyword evidence="3" id="KW-1185">Reference proteome</keyword>